<evidence type="ECO:0000256" key="2">
    <source>
        <dbReference type="ARBA" id="ARBA00022980"/>
    </source>
</evidence>
<feature type="compositionally biased region" description="Polar residues" evidence="4">
    <location>
        <begin position="48"/>
        <end position="61"/>
    </location>
</feature>
<proteinExistence type="inferred from homology"/>
<keyword evidence="2" id="KW-0689">Ribosomal protein</keyword>
<protein>
    <submittedName>
        <fullName evidence="5">Uncharacterized protein</fullName>
    </submittedName>
</protein>
<evidence type="ECO:0000256" key="4">
    <source>
        <dbReference type="SAM" id="MobiDB-lite"/>
    </source>
</evidence>
<name>A0A3P6BNA1_BRAOL</name>
<dbReference type="Pfam" id="PF01776">
    <property type="entry name" value="Ribosomal_L22e"/>
    <property type="match status" value="1"/>
</dbReference>
<feature type="region of interest" description="Disordered" evidence="4">
    <location>
        <begin position="32"/>
        <end position="61"/>
    </location>
</feature>
<reference evidence="5" key="1">
    <citation type="submission" date="2018-11" db="EMBL/GenBank/DDBJ databases">
        <authorList>
            <consortium name="Genoscope - CEA"/>
            <person name="William W."/>
        </authorList>
    </citation>
    <scope>NUCLEOTIDE SEQUENCE</scope>
</reference>
<dbReference type="GO" id="GO:0005840">
    <property type="term" value="C:ribosome"/>
    <property type="evidence" value="ECO:0007669"/>
    <property type="project" value="UniProtKB-KW"/>
</dbReference>
<dbReference type="GO" id="GO:0003735">
    <property type="term" value="F:structural constituent of ribosome"/>
    <property type="evidence" value="ECO:0007669"/>
    <property type="project" value="InterPro"/>
</dbReference>
<organism evidence="5">
    <name type="scientific">Brassica oleracea</name>
    <name type="common">Wild cabbage</name>
    <dbReference type="NCBI Taxonomy" id="3712"/>
    <lineage>
        <taxon>Eukaryota</taxon>
        <taxon>Viridiplantae</taxon>
        <taxon>Streptophyta</taxon>
        <taxon>Embryophyta</taxon>
        <taxon>Tracheophyta</taxon>
        <taxon>Spermatophyta</taxon>
        <taxon>Magnoliopsida</taxon>
        <taxon>eudicotyledons</taxon>
        <taxon>Gunneridae</taxon>
        <taxon>Pentapetalae</taxon>
        <taxon>rosids</taxon>
        <taxon>malvids</taxon>
        <taxon>Brassicales</taxon>
        <taxon>Brassicaceae</taxon>
        <taxon>Brassiceae</taxon>
        <taxon>Brassica</taxon>
    </lineage>
</organism>
<comment type="similarity">
    <text evidence="1">Belongs to the eukaryotic ribosomal protein eL22 family.</text>
</comment>
<evidence type="ECO:0000256" key="3">
    <source>
        <dbReference type="ARBA" id="ARBA00023274"/>
    </source>
</evidence>
<dbReference type="AlphaFoldDB" id="A0A3P6BNA1"/>
<dbReference type="GO" id="GO:1990904">
    <property type="term" value="C:ribonucleoprotein complex"/>
    <property type="evidence" value="ECO:0007669"/>
    <property type="project" value="UniProtKB-KW"/>
</dbReference>
<gene>
    <name evidence="5" type="ORF">BOLC4T23604H</name>
</gene>
<dbReference type="InterPro" id="IPR002671">
    <property type="entry name" value="Ribosomal_eL22"/>
</dbReference>
<accession>A0A3P6BNA1</accession>
<dbReference type="EMBL" id="LR031873">
    <property type="protein sequence ID" value="VDD07627.1"/>
    <property type="molecule type" value="Genomic_DNA"/>
</dbReference>
<sequence>MDISSLEKFLQERIKVGGKPGALSDTVHYVRQKERSPLTSPPIPTSPNGTSRLSFRVNSSI</sequence>
<dbReference type="GO" id="GO:0006412">
    <property type="term" value="P:translation"/>
    <property type="evidence" value="ECO:0007669"/>
    <property type="project" value="InterPro"/>
</dbReference>
<evidence type="ECO:0000313" key="5">
    <source>
        <dbReference type="EMBL" id="VDD07627.1"/>
    </source>
</evidence>
<dbReference type="Gene3D" id="3.30.1360.210">
    <property type="match status" value="1"/>
</dbReference>
<dbReference type="InterPro" id="IPR038526">
    <property type="entry name" value="Ribosomal_eL22_sf"/>
</dbReference>
<evidence type="ECO:0000256" key="1">
    <source>
        <dbReference type="ARBA" id="ARBA00007817"/>
    </source>
</evidence>
<keyword evidence="3" id="KW-0687">Ribonucleoprotein</keyword>